<feature type="transmembrane region" description="Helical" evidence="7">
    <location>
        <begin position="294"/>
        <end position="315"/>
    </location>
</feature>
<feature type="transmembrane region" description="Helical" evidence="7">
    <location>
        <begin position="114"/>
        <end position="137"/>
    </location>
</feature>
<feature type="transmembrane region" description="Helical" evidence="7">
    <location>
        <begin position="183"/>
        <end position="203"/>
    </location>
</feature>
<feature type="transmembrane region" description="Helical" evidence="7">
    <location>
        <begin position="158"/>
        <end position="177"/>
    </location>
</feature>
<dbReference type="Pfam" id="PF07690">
    <property type="entry name" value="MFS_1"/>
    <property type="match status" value="1"/>
</dbReference>
<feature type="transmembrane region" description="Helical" evidence="7">
    <location>
        <begin position="90"/>
        <end position="108"/>
    </location>
</feature>
<sequence length="427" mass="43537">MSTLAPTPADPAEAHRHRRRHGRGFWSVAFAFLVVMAFSTVPSPLYGIYQERDGFSSFVITLIYAGYAVGVVGSLLLAGHLSDWHGRRRVLLPALAFSVLSALVFLVWRDLPGLFLARILNGVSVGVVAATATAYLAELHAVSRPDAGPRRSQLVATAVNLGGLGIGPLVSGTLAQWSGSPLGLPYVLFLVVLVLAIGVVAVAPETRERPDPMPDYRPQRVSVPAEARGAFAAAATGAFLAFGVLGLFTGLVSVFLVGTLGHTSHALAGLTLFLMFGGGVVSQIGTSSWSAHRVLAAGTALMLAGLALTVLAVWLPTPSLAVFLLGGAVSGAGAGAVFKGTVATVVGLAPPETRAEALAGLFLAGYLGLSVPAVGAGVALQELSARTTLTGFAVLVGGAIVLSAPRLLRRPAGETGEPGPRPAGAAA</sequence>
<reference evidence="9" key="1">
    <citation type="submission" date="2020-05" db="EMBL/GenBank/DDBJ databases">
        <authorList>
            <person name="Chiriac C."/>
            <person name="Salcher M."/>
            <person name="Ghai R."/>
            <person name="Kavagutti S V."/>
        </authorList>
    </citation>
    <scope>NUCLEOTIDE SEQUENCE</scope>
</reference>
<dbReference type="EMBL" id="CAFBMK010000138">
    <property type="protein sequence ID" value="CAB4926986.1"/>
    <property type="molecule type" value="Genomic_DNA"/>
</dbReference>
<proteinExistence type="predicted"/>
<gene>
    <name evidence="9" type="ORF">UFOPK3564_02154</name>
</gene>
<evidence type="ECO:0000256" key="4">
    <source>
        <dbReference type="ARBA" id="ARBA00022692"/>
    </source>
</evidence>
<keyword evidence="2" id="KW-0813">Transport</keyword>
<dbReference type="PANTHER" id="PTHR23517:SF13">
    <property type="entry name" value="MAJOR FACILITATOR SUPERFAMILY MFS_1"/>
    <property type="match status" value="1"/>
</dbReference>
<protein>
    <submittedName>
        <fullName evidence="9">Unannotated protein</fullName>
    </submittedName>
</protein>
<feature type="transmembrane region" description="Helical" evidence="7">
    <location>
        <begin position="25"/>
        <end position="49"/>
    </location>
</feature>
<dbReference type="GO" id="GO:0005886">
    <property type="term" value="C:plasma membrane"/>
    <property type="evidence" value="ECO:0007669"/>
    <property type="project" value="UniProtKB-SubCell"/>
</dbReference>
<evidence type="ECO:0000256" key="6">
    <source>
        <dbReference type="ARBA" id="ARBA00023136"/>
    </source>
</evidence>
<evidence type="ECO:0000256" key="1">
    <source>
        <dbReference type="ARBA" id="ARBA00004651"/>
    </source>
</evidence>
<comment type="subcellular location">
    <subcellularLocation>
        <location evidence="1">Cell membrane</location>
        <topology evidence="1">Multi-pass membrane protein</topology>
    </subcellularLocation>
</comment>
<keyword evidence="3" id="KW-1003">Cell membrane</keyword>
<dbReference type="InterPro" id="IPR020846">
    <property type="entry name" value="MFS_dom"/>
</dbReference>
<feature type="domain" description="Major facilitator superfamily (MFS) profile" evidence="8">
    <location>
        <begin position="23"/>
        <end position="414"/>
    </location>
</feature>
<evidence type="ECO:0000313" key="9">
    <source>
        <dbReference type="EMBL" id="CAB4926986.1"/>
    </source>
</evidence>
<evidence type="ECO:0000256" key="3">
    <source>
        <dbReference type="ARBA" id="ARBA00022475"/>
    </source>
</evidence>
<feature type="transmembrane region" description="Helical" evidence="7">
    <location>
        <begin position="385"/>
        <end position="404"/>
    </location>
</feature>
<dbReference type="AlphaFoldDB" id="A0A6J7I901"/>
<dbReference type="GO" id="GO:0022857">
    <property type="term" value="F:transmembrane transporter activity"/>
    <property type="evidence" value="ECO:0007669"/>
    <property type="project" value="InterPro"/>
</dbReference>
<evidence type="ECO:0000259" key="8">
    <source>
        <dbReference type="PROSITE" id="PS50850"/>
    </source>
</evidence>
<dbReference type="InterPro" id="IPR011701">
    <property type="entry name" value="MFS"/>
</dbReference>
<feature type="transmembrane region" description="Helical" evidence="7">
    <location>
        <begin position="55"/>
        <end position="78"/>
    </location>
</feature>
<name>A0A6J7I901_9ZZZZ</name>
<dbReference type="SUPFAM" id="SSF103473">
    <property type="entry name" value="MFS general substrate transporter"/>
    <property type="match status" value="1"/>
</dbReference>
<dbReference type="InterPro" id="IPR050171">
    <property type="entry name" value="MFS_Transporters"/>
</dbReference>
<dbReference type="PANTHER" id="PTHR23517">
    <property type="entry name" value="RESISTANCE PROTEIN MDTM, PUTATIVE-RELATED-RELATED"/>
    <property type="match status" value="1"/>
</dbReference>
<keyword evidence="5 7" id="KW-1133">Transmembrane helix</keyword>
<evidence type="ECO:0000256" key="7">
    <source>
        <dbReference type="SAM" id="Phobius"/>
    </source>
</evidence>
<dbReference type="PROSITE" id="PS50850">
    <property type="entry name" value="MFS"/>
    <property type="match status" value="1"/>
</dbReference>
<feature type="transmembrane region" description="Helical" evidence="7">
    <location>
        <begin position="263"/>
        <end position="282"/>
    </location>
</feature>
<organism evidence="9">
    <name type="scientific">freshwater metagenome</name>
    <dbReference type="NCBI Taxonomy" id="449393"/>
    <lineage>
        <taxon>unclassified sequences</taxon>
        <taxon>metagenomes</taxon>
        <taxon>ecological metagenomes</taxon>
    </lineage>
</organism>
<evidence type="ECO:0000256" key="5">
    <source>
        <dbReference type="ARBA" id="ARBA00022989"/>
    </source>
</evidence>
<dbReference type="Gene3D" id="1.20.1250.20">
    <property type="entry name" value="MFS general substrate transporter like domains"/>
    <property type="match status" value="1"/>
</dbReference>
<keyword evidence="6 7" id="KW-0472">Membrane</keyword>
<feature type="transmembrane region" description="Helical" evidence="7">
    <location>
        <begin position="358"/>
        <end position="379"/>
    </location>
</feature>
<accession>A0A6J7I901</accession>
<feature type="transmembrane region" description="Helical" evidence="7">
    <location>
        <begin position="321"/>
        <end position="346"/>
    </location>
</feature>
<dbReference type="InterPro" id="IPR036259">
    <property type="entry name" value="MFS_trans_sf"/>
</dbReference>
<keyword evidence="4 7" id="KW-0812">Transmembrane</keyword>
<evidence type="ECO:0000256" key="2">
    <source>
        <dbReference type="ARBA" id="ARBA00022448"/>
    </source>
</evidence>
<feature type="transmembrane region" description="Helical" evidence="7">
    <location>
        <begin position="230"/>
        <end position="257"/>
    </location>
</feature>